<reference evidence="7 8" key="1">
    <citation type="journal article" date="2016" name="Sci. Rep.">
        <title>Insights into Adaptations to a Near-Obligate Nematode Endoparasitic Lifestyle from the Finished Genome of Drechmeria coniospora.</title>
        <authorList>
            <person name="Zhang L."/>
            <person name="Zhou Z."/>
            <person name="Guo Q."/>
            <person name="Fokkens L."/>
            <person name="Miskei M."/>
            <person name="Pocsi I."/>
            <person name="Zhang W."/>
            <person name="Chen M."/>
            <person name="Wang L."/>
            <person name="Sun Y."/>
            <person name="Donzelli B.G."/>
            <person name="Gibson D.M."/>
            <person name="Nelson D.R."/>
            <person name="Luo J.G."/>
            <person name="Rep M."/>
            <person name="Liu H."/>
            <person name="Yang S."/>
            <person name="Wang J."/>
            <person name="Krasnoff S.B."/>
            <person name="Xu Y."/>
            <person name="Molnar I."/>
            <person name="Lin M."/>
        </authorList>
    </citation>
    <scope>NUCLEOTIDE SEQUENCE [LARGE SCALE GENOMIC DNA]</scope>
    <source>
        <strain evidence="7 8">ARSEF 6962</strain>
    </source>
</reference>
<evidence type="ECO:0000256" key="2">
    <source>
        <dbReference type="ARBA" id="ARBA00022630"/>
    </source>
</evidence>
<evidence type="ECO:0000256" key="4">
    <source>
        <dbReference type="ARBA" id="ARBA00023002"/>
    </source>
</evidence>
<protein>
    <submittedName>
        <fullName evidence="7">FAD binding domain-containing protein</fullName>
    </submittedName>
</protein>
<evidence type="ECO:0000256" key="3">
    <source>
        <dbReference type="ARBA" id="ARBA00022827"/>
    </source>
</evidence>
<dbReference type="InterPro" id="IPR036188">
    <property type="entry name" value="FAD/NAD-bd_sf"/>
</dbReference>
<dbReference type="SUPFAM" id="SSF54373">
    <property type="entry name" value="FAD-linked reductases, C-terminal domain"/>
    <property type="match status" value="1"/>
</dbReference>
<dbReference type="PANTHER" id="PTHR13789">
    <property type="entry name" value="MONOOXYGENASE"/>
    <property type="match status" value="1"/>
</dbReference>
<organism evidence="7 8">
    <name type="scientific">Drechmeria coniospora</name>
    <name type="common">Nematophagous fungus</name>
    <name type="synonym">Meria coniospora</name>
    <dbReference type="NCBI Taxonomy" id="98403"/>
    <lineage>
        <taxon>Eukaryota</taxon>
        <taxon>Fungi</taxon>
        <taxon>Dikarya</taxon>
        <taxon>Ascomycota</taxon>
        <taxon>Pezizomycotina</taxon>
        <taxon>Sordariomycetes</taxon>
        <taxon>Hypocreomycetidae</taxon>
        <taxon>Hypocreales</taxon>
        <taxon>Ophiocordycipitaceae</taxon>
        <taxon>Drechmeria</taxon>
    </lineage>
</organism>
<evidence type="ECO:0000259" key="6">
    <source>
        <dbReference type="Pfam" id="PF01494"/>
    </source>
</evidence>
<feature type="domain" description="FAD-binding" evidence="6">
    <location>
        <begin position="32"/>
        <end position="278"/>
    </location>
</feature>
<dbReference type="GO" id="GO:0071949">
    <property type="term" value="F:FAD binding"/>
    <property type="evidence" value="ECO:0007669"/>
    <property type="project" value="InterPro"/>
</dbReference>
<evidence type="ECO:0000256" key="1">
    <source>
        <dbReference type="ARBA" id="ARBA00007992"/>
    </source>
</evidence>
<keyword evidence="5" id="KW-0503">Monooxygenase</keyword>
<dbReference type="SUPFAM" id="SSF51905">
    <property type="entry name" value="FAD/NAD(P)-binding domain"/>
    <property type="match status" value="1"/>
</dbReference>
<dbReference type="Gene3D" id="3.50.50.60">
    <property type="entry name" value="FAD/NAD(P)-binding domain"/>
    <property type="match status" value="1"/>
</dbReference>
<sequence>MHRFSGEVLTQEANFGKNMRARFGAPFMDIRRIDLQRALFEKAQKLGVSVVLGEKVEVVDRERAEIITVSGRRATADLIVAADGVRSQCRISHAQGPDLPYPTGDMVYRAVLNLDGVTDDALREWISTPAVHIWLGPESHAVGYSMQSGYGYNLAFVAPDDLPAGVAKQTCPVDEAKQLLKNWDPALIRLLDTAESMEKWKLMRRDMLPTWVNDKSTLVFVGDACHPMLPYLAQGANSALEDGAVLGRLLGHVKERNQLPHALKRYEKLRKSRMEKIVGAAAKQRENIHLHDGPEQEARDRVFQAQHRKELKGPSPFRLVCPEAQQWLFGYDAYQEVEASMNGKPFENGMATSN</sequence>
<keyword evidence="2" id="KW-0285">Flavoprotein</keyword>
<dbReference type="EMBL" id="LAYC01000001">
    <property type="protein sequence ID" value="KYK61326.1"/>
    <property type="molecule type" value="Genomic_DNA"/>
</dbReference>
<dbReference type="Pfam" id="PF01494">
    <property type="entry name" value="FAD_binding_3"/>
    <property type="match status" value="1"/>
</dbReference>
<evidence type="ECO:0000313" key="7">
    <source>
        <dbReference type="EMBL" id="KYK61326.1"/>
    </source>
</evidence>
<dbReference type="STRING" id="98403.A0A151GW44"/>
<keyword evidence="4" id="KW-0560">Oxidoreductase</keyword>
<proteinExistence type="inferred from homology"/>
<dbReference type="RefSeq" id="XP_040660678.1">
    <property type="nucleotide sequence ID" value="XM_040799795.1"/>
</dbReference>
<dbReference type="InterPro" id="IPR050493">
    <property type="entry name" value="FAD-dep_Monooxygenase_BioMet"/>
</dbReference>
<evidence type="ECO:0000256" key="5">
    <source>
        <dbReference type="ARBA" id="ARBA00023033"/>
    </source>
</evidence>
<evidence type="ECO:0000313" key="8">
    <source>
        <dbReference type="Proteomes" id="UP000076580"/>
    </source>
</evidence>
<dbReference type="InParanoid" id="A0A151GW44"/>
<keyword evidence="8" id="KW-1185">Reference proteome</keyword>
<comment type="similarity">
    <text evidence="1">Belongs to the paxM FAD-dependent monooxygenase family.</text>
</comment>
<dbReference type="GeneID" id="63715111"/>
<accession>A0A151GW44</accession>
<gene>
    <name evidence="7" type="ORF">DCS_02468</name>
</gene>
<dbReference type="GO" id="GO:0004497">
    <property type="term" value="F:monooxygenase activity"/>
    <property type="evidence" value="ECO:0007669"/>
    <property type="project" value="UniProtKB-KW"/>
</dbReference>
<name>A0A151GW44_DRECN</name>
<keyword evidence="3" id="KW-0274">FAD</keyword>
<dbReference type="InterPro" id="IPR002938">
    <property type="entry name" value="FAD-bd"/>
</dbReference>
<dbReference type="PANTHER" id="PTHR13789:SF238">
    <property type="entry name" value="PUTATIVE (AFU_ORTHOLOGUE AFUA_2G01680)-RELATED"/>
    <property type="match status" value="1"/>
</dbReference>
<dbReference type="Proteomes" id="UP000076580">
    <property type="component" value="Chromosome 01"/>
</dbReference>
<dbReference type="PRINTS" id="PR00420">
    <property type="entry name" value="RNGMNOXGNASE"/>
</dbReference>
<comment type="caution">
    <text evidence="7">The sequence shown here is derived from an EMBL/GenBank/DDBJ whole genome shotgun (WGS) entry which is preliminary data.</text>
</comment>
<dbReference type="AlphaFoldDB" id="A0A151GW44"/>